<accession>A0ABN2FYT1</accession>
<sequence length="98" mass="10377">MTSTTAPSARPAMPSELAREERASKNGRGIAIAGLAFGIYFLLISMLMLWPDPAANVVGTLLIAVIGLFFTIVGAVGLARSSQRIREFKARRGTPATS</sequence>
<feature type="transmembrane region" description="Helical" evidence="2">
    <location>
        <begin position="29"/>
        <end position="51"/>
    </location>
</feature>
<gene>
    <name evidence="3" type="ORF">GCM10009807_02780</name>
</gene>
<evidence type="ECO:0008006" key="5">
    <source>
        <dbReference type="Google" id="ProtNLM"/>
    </source>
</evidence>
<name>A0ABN2FYT1_9MICO</name>
<evidence type="ECO:0000313" key="3">
    <source>
        <dbReference type="EMBL" id="GAA1662289.1"/>
    </source>
</evidence>
<keyword evidence="2" id="KW-0472">Membrane</keyword>
<keyword evidence="4" id="KW-1185">Reference proteome</keyword>
<organism evidence="3 4">
    <name type="scientific">Microbacterium lacus</name>
    <dbReference type="NCBI Taxonomy" id="415217"/>
    <lineage>
        <taxon>Bacteria</taxon>
        <taxon>Bacillati</taxon>
        <taxon>Actinomycetota</taxon>
        <taxon>Actinomycetes</taxon>
        <taxon>Micrococcales</taxon>
        <taxon>Microbacteriaceae</taxon>
        <taxon>Microbacterium</taxon>
    </lineage>
</organism>
<comment type="caution">
    <text evidence="3">The sequence shown here is derived from an EMBL/GenBank/DDBJ whole genome shotgun (WGS) entry which is preliminary data.</text>
</comment>
<keyword evidence="2" id="KW-1133">Transmembrane helix</keyword>
<evidence type="ECO:0000313" key="4">
    <source>
        <dbReference type="Proteomes" id="UP001500596"/>
    </source>
</evidence>
<dbReference type="EMBL" id="BAAAPK010000001">
    <property type="protein sequence ID" value="GAA1662289.1"/>
    <property type="molecule type" value="Genomic_DNA"/>
</dbReference>
<proteinExistence type="predicted"/>
<reference evidence="3 4" key="1">
    <citation type="journal article" date="2019" name="Int. J. Syst. Evol. Microbiol.">
        <title>The Global Catalogue of Microorganisms (GCM) 10K type strain sequencing project: providing services to taxonomists for standard genome sequencing and annotation.</title>
        <authorList>
            <consortium name="The Broad Institute Genomics Platform"/>
            <consortium name="The Broad Institute Genome Sequencing Center for Infectious Disease"/>
            <person name="Wu L."/>
            <person name="Ma J."/>
        </authorList>
    </citation>
    <scope>NUCLEOTIDE SEQUENCE [LARGE SCALE GENOMIC DNA]</scope>
    <source>
        <strain evidence="3 4">JCM 15575</strain>
    </source>
</reference>
<dbReference type="RefSeq" id="WP_344050836.1">
    <property type="nucleotide sequence ID" value="NZ_BAAAPK010000001.1"/>
</dbReference>
<evidence type="ECO:0000256" key="1">
    <source>
        <dbReference type="SAM" id="MobiDB-lite"/>
    </source>
</evidence>
<dbReference type="Proteomes" id="UP001500596">
    <property type="component" value="Unassembled WGS sequence"/>
</dbReference>
<keyword evidence="2" id="KW-0812">Transmembrane</keyword>
<protein>
    <recommendedName>
        <fullName evidence="5">DUF485 domain-containing protein</fullName>
    </recommendedName>
</protein>
<feature type="transmembrane region" description="Helical" evidence="2">
    <location>
        <begin position="57"/>
        <end position="79"/>
    </location>
</feature>
<evidence type="ECO:0000256" key="2">
    <source>
        <dbReference type="SAM" id="Phobius"/>
    </source>
</evidence>
<feature type="region of interest" description="Disordered" evidence="1">
    <location>
        <begin position="1"/>
        <end position="21"/>
    </location>
</feature>